<feature type="chain" id="PRO_5015794138" description="Outer membrane protein assembly factor BamA" evidence="8">
    <location>
        <begin position="23"/>
        <end position="836"/>
    </location>
</feature>
<dbReference type="OrthoDB" id="9803054at2"/>
<keyword evidence="3 8" id="KW-0812">Transmembrane</keyword>
<keyword evidence="12" id="KW-1185">Reference proteome</keyword>
<evidence type="ECO:0000256" key="8">
    <source>
        <dbReference type="HAMAP-Rule" id="MF_01430"/>
    </source>
</evidence>
<feature type="domain" description="POTRA" evidence="10">
    <location>
        <begin position="26"/>
        <end position="93"/>
    </location>
</feature>
<dbReference type="HAMAP" id="MF_01430">
    <property type="entry name" value="OM_assembly_BamA"/>
    <property type="match status" value="1"/>
</dbReference>
<evidence type="ECO:0000313" key="11">
    <source>
        <dbReference type="EMBL" id="AWB68144.1"/>
    </source>
</evidence>
<keyword evidence="4 8" id="KW-0732">Signal</keyword>
<feature type="domain" description="POTRA" evidence="10">
    <location>
        <begin position="94"/>
        <end position="174"/>
    </location>
</feature>
<dbReference type="RefSeq" id="WP_108604209.1">
    <property type="nucleotide sequence ID" value="NZ_CP026604.1"/>
</dbReference>
<comment type="subunit">
    <text evidence="8">Part of the Bam complex.</text>
</comment>
<dbReference type="NCBIfam" id="TIGR03303">
    <property type="entry name" value="OM_YaeT"/>
    <property type="match status" value="1"/>
</dbReference>
<dbReference type="InterPro" id="IPR010827">
    <property type="entry name" value="BamA/TamA_POTRA"/>
</dbReference>
<dbReference type="Pfam" id="PF07244">
    <property type="entry name" value="POTRA"/>
    <property type="match status" value="4"/>
</dbReference>
<dbReference type="FunFam" id="3.10.20.310:FF:000002">
    <property type="entry name" value="Outer membrane protein assembly factor BamA"/>
    <property type="match status" value="1"/>
</dbReference>
<sequence length="836" mass="93960" precursor="true">MNFKKSLLTGALALALSANANAVEEFILDDVKINGLQRVALGATLTYVPLQSGDKVNSFRLTQTIKSLFASGHFESIEAYREGNTLIFKVQERPTIAEVILEGNKDLKDEQLQENLDSQDIRAGEPLDKTLLANLEKGLEDFYQSIGKYNADVEAKVTYLPRNRVNLTFEFSEGDAAKVKQINIVGNELFSDDLLLSKFESQQDLAWWEFGSSDRYQKQTLQGDQETLESYYKDRGYIRFAIDSTQVSLTPDKEQVYVTLNVSEGETYTISKVEFVGDLVNQEQAFKRIMGFPKGSLYNAAAVTGGEEAISKMLGNWGYAFPEVETIPEIDDEKKEVALTVKVDPGKRINVRRIIFEGNETTDDEVLRRELRQMESAWLSSYSLEMSKVRIQRLPYVESVEFETVRLPDQDDQVDVIFTVKEQPSGQFNAGIGYGDATGFSMQAGIQHNNFLGTGNMVAFNVNTISYAKTASVSFTDPYFTVDGISLGGSVSYQEIDYGNSFSNTEDYELTRFTSSLNLSYPIDEVNRIRWGVGYFHNEMGNFSQPSEMMRSFNIVYDDKKNDKNQLVFDNYELSTGWSRSTLNKGMFPTAGNSQNLTGKITVPGSDNQYFKLSFEDKHYFPLDRFHSWVFTTRLRLGYANGYGEIGNGNDHVLPTWEYFRAGGQSTMRGFENSVVGPKLFYRTSQTISGPADGQGNVDTIVLDPRFDLLQKYTTNGSQNARSNGGNAQALGTVELIFPLPFVEPAASTSFRTSAFVDFGNVWDTEFDFGKYAELDPDQLAIIDDYSDPMRFRASAGISVQWISPMGPIIFSFAKPLKKFDDDETKFFSFNIGNTF</sequence>
<feature type="domain" description="POTRA" evidence="10">
    <location>
        <begin position="268"/>
        <end position="346"/>
    </location>
</feature>
<keyword evidence="7 8" id="KW-0998">Cell outer membrane</keyword>
<dbReference type="GO" id="GO:0043165">
    <property type="term" value="P:Gram-negative-bacterium-type cell outer membrane assembly"/>
    <property type="evidence" value="ECO:0007669"/>
    <property type="project" value="UniProtKB-UniRule"/>
</dbReference>
<reference evidence="11 12" key="1">
    <citation type="submission" date="2018-01" db="EMBL/GenBank/DDBJ databases">
        <title>Genome sequence of a Cantenovulum-like bacteria.</title>
        <authorList>
            <person name="Tan W.R."/>
            <person name="Lau N.-S."/>
            <person name="Go F."/>
            <person name="Amirul A.-A.A."/>
        </authorList>
    </citation>
    <scope>NUCLEOTIDE SEQUENCE [LARGE SCALE GENOMIC DNA]</scope>
    <source>
        <strain evidence="11 12">CCB-QB4</strain>
    </source>
</reference>
<feature type="domain" description="POTRA" evidence="10">
    <location>
        <begin position="177"/>
        <end position="265"/>
    </location>
</feature>
<feature type="domain" description="POTRA" evidence="10">
    <location>
        <begin position="349"/>
        <end position="423"/>
    </location>
</feature>
<gene>
    <name evidence="8 11" type="primary">bamA</name>
    <name evidence="11" type="ORF">C2869_17730</name>
</gene>
<comment type="similarity">
    <text evidence="8">Belongs to the BamA family.</text>
</comment>
<evidence type="ECO:0000259" key="10">
    <source>
        <dbReference type="PROSITE" id="PS51779"/>
    </source>
</evidence>
<dbReference type="InterPro" id="IPR034746">
    <property type="entry name" value="POTRA"/>
</dbReference>
<dbReference type="PIRSF" id="PIRSF006076">
    <property type="entry name" value="OM_assembly_OMP85"/>
    <property type="match status" value="1"/>
</dbReference>
<dbReference type="PANTHER" id="PTHR12815">
    <property type="entry name" value="SORTING AND ASSEMBLY MACHINERY SAMM50 PROTEIN FAMILY MEMBER"/>
    <property type="match status" value="1"/>
</dbReference>
<dbReference type="GO" id="GO:1990063">
    <property type="term" value="C:Bam protein complex"/>
    <property type="evidence" value="ECO:0007669"/>
    <property type="project" value="TreeGrafter"/>
</dbReference>
<proteinExistence type="inferred from homology"/>
<dbReference type="Pfam" id="PF01103">
    <property type="entry name" value="Omp85"/>
    <property type="match status" value="1"/>
</dbReference>
<dbReference type="Gene3D" id="2.40.160.50">
    <property type="entry name" value="membrane protein fhac: a member of the omp85/tpsb transporter family"/>
    <property type="match status" value="1"/>
</dbReference>
<evidence type="ECO:0000313" key="12">
    <source>
        <dbReference type="Proteomes" id="UP000244441"/>
    </source>
</evidence>
<keyword evidence="2 8" id="KW-1134">Transmembrane beta strand</keyword>
<evidence type="ECO:0000256" key="9">
    <source>
        <dbReference type="NCBIfam" id="TIGR03303"/>
    </source>
</evidence>
<evidence type="ECO:0000256" key="6">
    <source>
        <dbReference type="ARBA" id="ARBA00023136"/>
    </source>
</evidence>
<feature type="signal peptide" evidence="8">
    <location>
        <begin position="1"/>
        <end position="22"/>
    </location>
</feature>
<evidence type="ECO:0000256" key="7">
    <source>
        <dbReference type="ARBA" id="ARBA00023237"/>
    </source>
</evidence>
<accession>A0A2S0VV92</accession>
<name>A0A2S0VV92_9ALTE</name>
<evidence type="ECO:0000256" key="3">
    <source>
        <dbReference type="ARBA" id="ARBA00022692"/>
    </source>
</evidence>
<dbReference type="GO" id="GO:0051205">
    <property type="term" value="P:protein insertion into membrane"/>
    <property type="evidence" value="ECO:0007669"/>
    <property type="project" value="UniProtKB-UniRule"/>
</dbReference>
<dbReference type="EMBL" id="CP026604">
    <property type="protein sequence ID" value="AWB68144.1"/>
    <property type="molecule type" value="Genomic_DNA"/>
</dbReference>
<dbReference type="Proteomes" id="UP000244441">
    <property type="component" value="Chromosome"/>
</dbReference>
<dbReference type="InterPro" id="IPR023707">
    <property type="entry name" value="OM_assembly_BamA"/>
</dbReference>
<organism evidence="11 12">
    <name type="scientific">Saccharobesus litoralis</name>
    <dbReference type="NCBI Taxonomy" id="2172099"/>
    <lineage>
        <taxon>Bacteria</taxon>
        <taxon>Pseudomonadati</taxon>
        <taxon>Pseudomonadota</taxon>
        <taxon>Gammaproteobacteria</taxon>
        <taxon>Alteromonadales</taxon>
        <taxon>Alteromonadaceae</taxon>
        <taxon>Saccharobesus</taxon>
    </lineage>
</organism>
<comment type="subcellular location">
    <subcellularLocation>
        <location evidence="8">Cell outer membrane</location>
    </subcellularLocation>
    <subcellularLocation>
        <location evidence="1">Membrane</location>
    </subcellularLocation>
</comment>
<dbReference type="Gene3D" id="3.10.20.310">
    <property type="entry name" value="membrane protein fhac"/>
    <property type="match status" value="5"/>
</dbReference>
<dbReference type="InterPro" id="IPR000184">
    <property type="entry name" value="Bac_surfAg_D15"/>
</dbReference>
<evidence type="ECO:0000256" key="2">
    <source>
        <dbReference type="ARBA" id="ARBA00022452"/>
    </source>
</evidence>
<protein>
    <recommendedName>
        <fullName evidence="8 9">Outer membrane protein assembly factor BamA</fullName>
    </recommendedName>
</protein>
<dbReference type="AlphaFoldDB" id="A0A2S0VV92"/>
<evidence type="ECO:0000256" key="1">
    <source>
        <dbReference type="ARBA" id="ARBA00004370"/>
    </source>
</evidence>
<dbReference type="PANTHER" id="PTHR12815:SF23">
    <property type="entry name" value="OUTER MEMBRANE PROTEIN ASSEMBLY FACTOR BAMA"/>
    <property type="match status" value="1"/>
</dbReference>
<evidence type="ECO:0000256" key="4">
    <source>
        <dbReference type="ARBA" id="ARBA00022729"/>
    </source>
</evidence>
<comment type="function">
    <text evidence="8">Part of the outer membrane protein assembly complex, which is involved in assembly and insertion of beta-barrel proteins into the outer membrane.</text>
</comment>
<keyword evidence="6 8" id="KW-0472">Membrane</keyword>
<dbReference type="InterPro" id="IPR039910">
    <property type="entry name" value="D15-like"/>
</dbReference>
<dbReference type="KEGG" id="cate:C2869_17730"/>
<dbReference type="PROSITE" id="PS51779">
    <property type="entry name" value="POTRA"/>
    <property type="match status" value="5"/>
</dbReference>
<keyword evidence="5 8" id="KW-0677">Repeat</keyword>
<evidence type="ECO:0000256" key="5">
    <source>
        <dbReference type="ARBA" id="ARBA00022737"/>
    </source>
</evidence>